<keyword evidence="8" id="KW-1185">Reference proteome</keyword>
<reference evidence="7 8" key="1">
    <citation type="submission" date="2021-05" db="EMBL/GenBank/DDBJ databases">
        <title>The draft genome of Geobacter pelophilus DSM 12255.</title>
        <authorList>
            <person name="Xu Z."/>
            <person name="Masuda Y."/>
            <person name="Itoh H."/>
            <person name="Senoo K."/>
        </authorList>
    </citation>
    <scope>NUCLEOTIDE SEQUENCE [LARGE SCALE GENOMIC DNA]</scope>
    <source>
        <strain evidence="7 8">DSM 12255</strain>
    </source>
</reference>
<evidence type="ECO:0000256" key="2">
    <source>
        <dbReference type="ARBA" id="ARBA00022723"/>
    </source>
</evidence>
<dbReference type="SMART" id="SM00232">
    <property type="entry name" value="JAB_MPN"/>
    <property type="match status" value="1"/>
</dbReference>
<dbReference type="InterPro" id="IPR028090">
    <property type="entry name" value="JAB_dom_prok"/>
</dbReference>
<keyword evidence="2" id="KW-0479">Metal-binding</keyword>
<evidence type="ECO:0000256" key="4">
    <source>
        <dbReference type="ARBA" id="ARBA00022833"/>
    </source>
</evidence>
<dbReference type="AlphaFoldDB" id="A0AAW4L0R7"/>
<evidence type="ECO:0000256" key="3">
    <source>
        <dbReference type="ARBA" id="ARBA00022801"/>
    </source>
</evidence>
<dbReference type="Gene3D" id="3.40.140.10">
    <property type="entry name" value="Cytidine Deaminase, domain 2"/>
    <property type="match status" value="1"/>
</dbReference>
<feature type="domain" description="MPN" evidence="6">
    <location>
        <begin position="1"/>
        <end position="122"/>
    </location>
</feature>
<name>A0AAW4L0R7_9BACT</name>
<dbReference type="InterPro" id="IPR000555">
    <property type="entry name" value="JAMM/MPN+_dom"/>
</dbReference>
<keyword evidence="3" id="KW-0378">Hydrolase</keyword>
<dbReference type="InterPro" id="IPR051929">
    <property type="entry name" value="VirAsm_ModProt"/>
</dbReference>
<keyword evidence="4" id="KW-0862">Zinc</keyword>
<proteinExistence type="predicted"/>
<dbReference type="FunFam" id="3.40.140.10:FF:000085">
    <property type="entry name" value="Mov34/MPN/PAD-1 family protein"/>
    <property type="match status" value="1"/>
</dbReference>
<dbReference type="PROSITE" id="PS50249">
    <property type="entry name" value="MPN"/>
    <property type="match status" value="1"/>
</dbReference>
<evidence type="ECO:0000313" key="7">
    <source>
        <dbReference type="EMBL" id="MBT0664654.1"/>
    </source>
</evidence>
<gene>
    <name evidence="7" type="ORF">KI809_10120</name>
</gene>
<protein>
    <submittedName>
        <fullName evidence="7">M67 family metallopeptidase</fullName>
    </submittedName>
</protein>
<comment type="caution">
    <text evidence="7">The sequence shown here is derived from an EMBL/GenBank/DDBJ whole genome shotgun (WGS) entry which is preliminary data.</text>
</comment>
<organism evidence="7 8">
    <name type="scientific">Geoanaerobacter pelophilus</name>
    <dbReference type="NCBI Taxonomy" id="60036"/>
    <lineage>
        <taxon>Bacteria</taxon>
        <taxon>Pseudomonadati</taxon>
        <taxon>Thermodesulfobacteriota</taxon>
        <taxon>Desulfuromonadia</taxon>
        <taxon>Geobacterales</taxon>
        <taxon>Geobacteraceae</taxon>
        <taxon>Geoanaerobacter</taxon>
    </lineage>
</organism>
<dbReference type="PANTHER" id="PTHR34858">
    <property type="entry name" value="CYSO-CYSTEINE PEPTIDASE"/>
    <property type="match status" value="1"/>
</dbReference>
<dbReference type="GO" id="GO:0006508">
    <property type="term" value="P:proteolysis"/>
    <property type="evidence" value="ECO:0007669"/>
    <property type="project" value="UniProtKB-KW"/>
</dbReference>
<dbReference type="RefSeq" id="WP_214171409.1">
    <property type="nucleotide sequence ID" value="NZ_JAHCVJ010000003.1"/>
</dbReference>
<keyword evidence="5" id="KW-0482">Metalloprotease</keyword>
<evidence type="ECO:0000259" key="6">
    <source>
        <dbReference type="PROSITE" id="PS50249"/>
    </source>
</evidence>
<dbReference type="Proteomes" id="UP000811899">
    <property type="component" value="Unassembled WGS sequence"/>
</dbReference>
<evidence type="ECO:0000313" key="8">
    <source>
        <dbReference type="Proteomes" id="UP000811899"/>
    </source>
</evidence>
<evidence type="ECO:0000256" key="1">
    <source>
        <dbReference type="ARBA" id="ARBA00022670"/>
    </source>
</evidence>
<dbReference type="Pfam" id="PF14464">
    <property type="entry name" value="Prok-JAB"/>
    <property type="match status" value="1"/>
</dbReference>
<dbReference type="GO" id="GO:0008270">
    <property type="term" value="F:zinc ion binding"/>
    <property type="evidence" value="ECO:0007669"/>
    <property type="project" value="TreeGrafter"/>
</dbReference>
<dbReference type="InterPro" id="IPR037518">
    <property type="entry name" value="MPN"/>
</dbReference>
<dbReference type="EMBL" id="JAHCVJ010000003">
    <property type="protein sequence ID" value="MBT0664654.1"/>
    <property type="molecule type" value="Genomic_DNA"/>
</dbReference>
<dbReference type="GO" id="GO:0008235">
    <property type="term" value="F:metalloexopeptidase activity"/>
    <property type="evidence" value="ECO:0007669"/>
    <property type="project" value="TreeGrafter"/>
</dbReference>
<evidence type="ECO:0000256" key="5">
    <source>
        <dbReference type="ARBA" id="ARBA00023049"/>
    </source>
</evidence>
<sequence length="132" mass="14517">MLIIPKNIHDALIVHAQRDFPLEACGILGGLNGLVSDHYPMANSDRSNEHFMMEPKEQFSVVKELRAKGKVMLAIYHSHPETPARPSEEDIRLALTPDVSHVIISLAGETPEIKAYRIEGGIVTPEPISISG</sequence>
<dbReference type="CDD" id="cd08070">
    <property type="entry name" value="MPN_like"/>
    <property type="match status" value="1"/>
</dbReference>
<keyword evidence="1" id="KW-0645">Protease</keyword>
<dbReference type="SUPFAM" id="SSF102712">
    <property type="entry name" value="JAB1/MPN domain"/>
    <property type="match status" value="1"/>
</dbReference>
<dbReference type="PANTHER" id="PTHR34858:SF1">
    <property type="entry name" value="CYSO-CYSTEINE PEPTIDASE"/>
    <property type="match status" value="1"/>
</dbReference>
<accession>A0AAW4L0R7</accession>